<dbReference type="KEGG" id="crq:GCK72_012543"/>
<gene>
    <name evidence="2" type="ORF">GCK72_012543</name>
</gene>
<dbReference type="GeneID" id="78775534"/>
<organism evidence="2 3">
    <name type="scientific">Caenorhabditis remanei</name>
    <name type="common">Caenorhabditis vulgaris</name>
    <dbReference type="NCBI Taxonomy" id="31234"/>
    <lineage>
        <taxon>Eukaryota</taxon>
        <taxon>Metazoa</taxon>
        <taxon>Ecdysozoa</taxon>
        <taxon>Nematoda</taxon>
        <taxon>Chromadorea</taxon>
        <taxon>Rhabditida</taxon>
        <taxon>Rhabditina</taxon>
        <taxon>Rhabditomorpha</taxon>
        <taxon>Rhabditoidea</taxon>
        <taxon>Rhabditidae</taxon>
        <taxon>Peloderinae</taxon>
        <taxon>Caenorhabditis</taxon>
    </lineage>
</organism>
<protein>
    <submittedName>
        <fullName evidence="2">Uncharacterized protein</fullName>
    </submittedName>
</protein>
<sequence>MDLNNVLNFVVEDWRRGELGAINDTLRGLGPRTFEVPARGGETTIRGVLQVASHNAFMTMGPMCHRITVATHFLRVHGIWILRGDGGSGVHVPGGSGYGSPISHHTTLHHTNTTPLDLPPST</sequence>
<evidence type="ECO:0000313" key="2">
    <source>
        <dbReference type="EMBL" id="KAF1756090.1"/>
    </source>
</evidence>
<proteinExistence type="predicted"/>
<name>A0A6A5GLB5_CAERE</name>
<evidence type="ECO:0000256" key="1">
    <source>
        <dbReference type="SAM" id="MobiDB-lite"/>
    </source>
</evidence>
<accession>A0A6A5GLB5</accession>
<comment type="caution">
    <text evidence="2">The sequence shown here is derived from an EMBL/GenBank/DDBJ whole genome shotgun (WGS) entry which is preliminary data.</text>
</comment>
<dbReference type="Proteomes" id="UP000483820">
    <property type="component" value="Chromosome IV"/>
</dbReference>
<feature type="compositionally biased region" description="Low complexity" evidence="1">
    <location>
        <begin position="99"/>
        <end position="116"/>
    </location>
</feature>
<feature type="region of interest" description="Disordered" evidence="1">
    <location>
        <begin position="95"/>
        <end position="122"/>
    </location>
</feature>
<dbReference type="AlphaFoldDB" id="A0A6A5GLB5"/>
<dbReference type="CTD" id="78775534"/>
<reference evidence="2 3" key="1">
    <citation type="submission" date="2019-12" db="EMBL/GenBank/DDBJ databases">
        <title>Chromosome-level assembly of the Caenorhabditis remanei genome.</title>
        <authorList>
            <person name="Teterina A.A."/>
            <person name="Willis J.H."/>
            <person name="Phillips P.C."/>
        </authorList>
    </citation>
    <scope>NUCLEOTIDE SEQUENCE [LARGE SCALE GENOMIC DNA]</scope>
    <source>
        <strain evidence="2 3">PX506</strain>
        <tissue evidence="2">Whole organism</tissue>
    </source>
</reference>
<evidence type="ECO:0000313" key="3">
    <source>
        <dbReference type="Proteomes" id="UP000483820"/>
    </source>
</evidence>
<dbReference type="EMBL" id="WUAV01000004">
    <property type="protein sequence ID" value="KAF1756090.1"/>
    <property type="molecule type" value="Genomic_DNA"/>
</dbReference>
<dbReference type="RefSeq" id="XP_053583973.1">
    <property type="nucleotide sequence ID" value="XM_053729201.1"/>
</dbReference>